<sequence length="162" mass="18577">MVPQLETPLIIAASTGILEIVKKIHKEYPQALEHVNENGQNILHVAILHRQYDVFEHVKNESEKDRGVVKRRLVLGIDNDGDTILHKAARSEYYSGGTKSTAALKLQEELKWFQKVEKMVPAHYTIHRNKKNKTAKELFKDQHKDQLKDAQEPVSPAPPWQS</sequence>
<evidence type="ECO:0000313" key="3">
    <source>
        <dbReference type="Proteomes" id="UP001054252"/>
    </source>
</evidence>
<evidence type="ECO:0000256" key="1">
    <source>
        <dbReference type="SAM" id="MobiDB-lite"/>
    </source>
</evidence>
<comment type="caution">
    <text evidence="2">The sequence shown here is derived from an EMBL/GenBank/DDBJ whole genome shotgun (WGS) entry which is preliminary data.</text>
</comment>
<dbReference type="InterPro" id="IPR002110">
    <property type="entry name" value="Ankyrin_rpt"/>
</dbReference>
<dbReference type="SUPFAM" id="SSF48403">
    <property type="entry name" value="Ankyrin repeat"/>
    <property type="match status" value="1"/>
</dbReference>
<gene>
    <name evidence="2" type="ORF">SLEP1_g3983</name>
</gene>
<dbReference type="EMBL" id="BPVZ01000004">
    <property type="protein sequence ID" value="GKU89912.1"/>
    <property type="molecule type" value="Genomic_DNA"/>
</dbReference>
<feature type="compositionally biased region" description="Basic and acidic residues" evidence="1">
    <location>
        <begin position="134"/>
        <end position="151"/>
    </location>
</feature>
<dbReference type="AlphaFoldDB" id="A0AAV5HW29"/>
<dbReference type="GO" id="GO:0016020">
    <property type="term" value="C:membrane"/>
    <property type="evidence" value="ECO:0007669"/>
    <property type="project" value="TreeGrafter"/>
</dbReference>
<dbReference type="InterPro" id="IPR036770">
    <property type="entry name" value="Ankyrin_rpt-contain_sf"/>
</dbReference>
<proteinExistence type="predicted"/>
<dbReference type="Proteomes" id="UP001054252">
    <property type="component" value="Unassembled WGS sequence"/>
</dbReference>
<feature type="region of interest" description="Disordered" evidence="1">
    <location>
        <begin position="131"/>
        <end position="162"/>
    </location>
</feature>
<accession>A0AAV5HW29</accession>
<protein>
    <submittedName>
        <fullName evidence="2">Uncharacterized protein</fullName>
    </submittedName>
</protein>
<dbReference type="Gene3D" id="1.25.40.20">
    <property type="entry name" value="Ankyrin repeat-containing domain"/>
    <property type="match status" value="1"/>
</dbReference>
<reference evidence="2 3" key="1">
    <citation type="journal article" date="2021" name="Commun. Biol.">
        <title>The genome of Shorea leprosula (Dipterocarpaceae) highlights the ecological relevance of drought in aseasonal tropical rainforests.</title>
        <authorList>
            <person name="Ng K.K.S."/>
            <person name="Kobayashi M.J."/>
            <person name="Fawcett J.A."/>
            <person name="Hatakeyama M."/>
            <person name="Paape T."/>
            <person name="Ng C.H."/>
            <person name="Ang C.C."/>
            <person name="Tnah L.H."/>
            <person name="Lee C.T."/>
            <person name="Nishiyama T."/>
            <person name="Sese J."/>
            <person name="O'Brien M.J."/>
            <person name="Copetti D."/>
            <person name="Mohd Noor M.I."/>
            <person name="Ong R.C."/>
            <person name="Putra M."/>
            <person name="Sireger I.Z."/>
            <person name="Indrioko S."/>
            <person name="Kosugi Y."/>
            <person name="Izuno A."/>
            <person name="Isagi Y."/>
            <person name="Lee S.L."/>
            <person name="Shimizu K.K."/>
        </authorList>
    </citation>
    <scope>NUCLEOTIDE SEQUENCE [LARGE SCALE GENOMIC DNA]</scope>
    <source>
        <strain evidence="2">214</strain>
    </source>
</reference>
<keyword evidence="3" id="KW-1185">Reference proteome</keyword>
<dbReference type="PANTHER" id="PTHR24177">
    <property type="entry name" value="CASKIN"/>
    <property type="match status" value="1"/>
</dbReference>
<dbReference type="PANTHER" id="PTHR24177:SF215">
    <property type="entry name" value="PGG DOMAIN-CONTAINING PROTEIN"/>
    <property type="match status" value="1"/>
</dbReference>
<dbReference type="Pfam" id="PF12796">
    <property type="entry name" value="Ank_2"/>
    <property type="match status" value="1"/>
</dbReference>
<name>A0AAV5HW29_9ROSI</name>
<evidence type="ECO:0000313" key="2">
    <source>
        <dbReference type="EMBL" id="GKU89912.1"/>
    </source>
</evidence>
<organism evidence="2 3">
    <name type="scientific">Rubroshorea leprosula</name>
    <dbReference type="NCBI Taxonomy" id="152421"/>
    <lineage>
        <taxon>Eukaryota</taxon>
        <taxon>Viridiplantae</taxon>
        <taxon>Streptophyta</taxon>
        <taxon>Embryophyta</taxon>
        <taxon>Tracheophyta</taxon>
        <taxon>Spermatophyta</taxon>
        <taxon>Magnoliopsida</taxon>
        <taxon>eudicotyledons</taxon>
        <taxon>Gunneridae</taxon>
        <taxon>Pentapetalae</taxon>
        <taxon>rosids</taxon>
        <taxon>malvids</taxon>
        <taxon>Malvales</taxon>
        <taxon>Dipterocarpaceae</taxon>
        <taxon>Rubroshorea</taxon>
    </lineage>
</organism>